<gene>
    <name evidence="2" type="ORF">MC7420_3675</name>
</gene>
<dbReference type="InterPro" id="IPR011335">
    <property type="entry name" value="Restrct_endonuc-II-like"/>
</dbReference>
<dbReference type="OrthoDB" id="454453at2"/>
<dbReference type="PANTHER" id="PTHR34107:SF7">
    <property type="entry name" value="SLR2092 PROTEIN"/>
    <property type="match status" value="1"/>
</dbReference>
<dbReference type="STRING" id="118168.MC7420_3675"/>
<accession>B4VWU3</accession>
<protein>
    <recommendedName>
        <fullName evidence="1">Putative restriction endonuclease domain-containing protein</fullName>
    </recommendedName>
</protein>
<organism evidence="2 3">
    <name type="scientific">Coleofasciculus chthonoplastes PCC 7420</name>
    <dbReference type="NCBI Taxonomy" id="118168"/>
    <lineage>
        <taxon>Bacteria</taxon>
        <taxon>Bacillati</taxon>
        <taxon>Cyanobacteriota</taxon>
        <taxon>Cyanophyceae</taxon>
        <taxon>Coleofasciculales</taxon>
        <taxon>Coleofasciculaceae</taxon>
        <taxon>Coleofasciculus</taxon>
    </lineage>
</organism>
<evidence type="ECO:0000259" key="1">
    <source>
        <dbReference type="Pfam" id="PF05685"/>
    </source>
</evidence>
<dbReference type="Gene3D" id="3.90.1570.10">
    <property type="entry name" value="tt1808, chain A"/>
    <property type="match status" value="1"/>
</dbReference>
<reference evidence="2 3" key="1">
    <citation type="submission" date="2008-07" db="EMBL/GenBank/DDBJ databases">
        <authorList>
            <person name="Tandeau de Marsac N."/>
            <person name="Ferriera S."/>
            <person name="Johnson J."/>
            <person name="Kravitz S."/>
            <person name="Beeson K."/>
            <person name="Sutton G."/>
            <person name="Rogers Y.-H."/>
            <person name="Friedman R."/>
            <person name="Frazier M."/>
            <person name="Venter J.C."/>
        </authorList>
    </citation>
    <scope>NUCLEOTIDE SEQUENCE [LARGE SCALE GENOMIC DNA]</scope>
    <source>
        <strain evidence="2 3">PCC 7420</strain>
    </source>
</reference>
<dbReference type="HOGENOM" id="CLU_076312_3_0_3"/>
<dbReference type="EMBL" id="DS989857">
    <property type="protein sequence ID" value="EDX73501.1"/>
    <property type="molecule type" value="Genomic_DNA"/>
</dbReference>
<dbReference type="Proteomes" id="UP000003835">
    <property type="component" value="Unassembled WGS sequence"/>
</dbReference>
<dbReference type="RefSeq" id="WP_006103205.1">
    <property type="nucleotide sequence ID" value="NZ_DS989857.1"/>
</dbReference>
<keyword evidence="3" id="KW-1185">Reference proteome</keyword>
<dbReference type="CDD" id="cd06260">
    <property type="entry name" value="DUF820-like"/>
    <property type="match status" value="1"/>
</dbReference>
<name>B4VWU3_9CYAN</name>
<dbReference type="InterPro" id="IPR012296">
    <property type="entry name" value="Nuclease_put_TT1808"/>
</dbReference>
<dbReference type="SUPFAM" id="SSF52980">
    <property type="entry name" value="Restriction endonuclease-like"/>
    <property type="match status" value="1"/>
</dbReference>
<proteinExistence type="predicted"/>
<dbReference type="Pfam" id="PF05685">
    <property type="entry name" value="Uma2"/>
    <property type="match status" value="1"/>
</dbReference>
<dbReference type="PANTHER" id="PTHR34107">
    <property type="entry name" value="SLL0198 PROTEIN-RELATED"/>
    <property type="match status" value="1"/>
</dbReference>
<sequence>MTEATTQVENSPLVLHLHPIINLTDEQFFEFCQINRDLRIERTATGELLIMPPTGSDTGNRNAKLIVQLGIWAERDGMGIYFDSSTGFTLPNGAKVSPDTAWVKLERWNALTPEQQQTFAPICPDFVVELRSASDNLTPLKTKMQEYINNGALLGWLIDCKKRQVYIYRPGVAMECLDNPATVSGDPVLPGFVLDLSKIW</sequence>
<dbReference type="AlphaFoldDB" id="B4VWU3"/>
<dbReference type="InterPro" id="IPR008538">
    <property type="entry name" value="Uma2"/>
</dbReference>
<dbReference type="eggNOG" id="COG4636">
    <property type="taxonomic scope" value="Bacteria"/>
</dbReference>
<evidence type="ECO:0000313" key="2">
    <source>
        <dbReference type="EMBL" id="EDX73501.1"/>
    </source>
</evidence>
<evidence type="ECO:0000313" key="3">
    <source>
        <dbReference type="Proteomes" id="UP000003835"/>
    </source>
</evidence>
<feature type="domain" description="Putative restriction endonuclease" evidence="1">
    <location>
        <begin position="26"/>
        <end position="196"/>
    </location>
</feature>